<dbReference type="AlphaFoldDB" id="A0A2N7VT02"/>
<dbReference type="InterPro" id="IPR036895">
    <property type="entry name" value="Uracil-DNA_glycosylase-like_sf"/>
</dbReference>
<accession>A0A2N7VT02</accession>
<sequence>MSSSSSVARLPSLLAEIRACRACEAHLPHGPRPVLQAGRSARVLVIGQAPGARVHASGVPWDDKSGERLRDWMGIGPERFYDADSVALVPMGYCYPGRGASGDLPPRPECAELWLDRVLAEMPHIRLTLLVGAYAQRRFLAETRRGNLTETVAAWRDCGDARVPLPHPSPRNQGWFKHHPWFERELLPVLKARVAAALADVPIEPIEPPGTTGKIDSGRAR</sequence>
<gene>
    <name evidence="2" type="ORF">C0Z19_20455</name>
</gene>
<organism evidence="2 3">
    <name type="scientific">Trinickia soli</name>
    <dbReference type="NCBI Taxonomy" id="380675"/>
    <lineage>
        <taxon>Bacteria</taxon>
        <taxon>Pseudomonadati</taxon>
        <taxon>Pseudomonadota</taxon>
        <taxon>Betaproteobacteria</taxon>
        <taxon>Burkholderiales</taxon>
        <taxon>Burkholderiaceae</taxon>
        <taxon>Trinickia</taxon>
    </lineage>
</organism>
<dbReference type="Gene3D" id="3.40.470.10">
    <property type="entry name" value="Uracil-DNA glycosylase-like domain"/>
    <property type="match status" value="1"/>
</dbReference>
<evidence type="ECO:0000313" key="2">
    <source>
        <dbReference type="EMBL" id="PMS20283.1"/>
    </source>
</evidence>
<dbReference type="SMART" id="SM00986">
    <property type="entry name" value="UDG"/>
    <property type="match status" value="1"/>
</dbReference>
<dbReference type="EMBL" id="PNYB01000019">
    <property type="protein sequence ID" value="PMS20283.1"/>
    <property type="molecule type" value="Genomic_DNA"/>
</dbReference>
<dbReference type="PANTHER" id="PTHR42160:SF1">
    <property type="entry name" value="URACIL-DNA GLYCOSYLASE SUPERFAMILY PROTEIN"/>
    <property type="match status" value="1"/>
</dbReference>
<dbReference type="CDD" id="cd10033">
    <property type="entry name" value="UDG_like"/>
    <property type="match status" value="1"/>
</dbReference>
<feature type="domain" description="Uracil-DNA glycosylase-like" evidence="1">
    <location>
        <begin position="34"/>
        <end position="191"/>
    </location>
</feature>
<dbReference type="SUPFAM" id="SSF52141">
    <property type="entry name" value="Uracil-DNA glycosylase-like"/>
    <property type="match status" value="1"/>
</dbReference>
<dbReference type="SMART" id="SM00987">
    <property type="entry name" value="UreE_C"/>
    <property type="match status" value="1"/>
</dbReference>
<comment type="caution">
    <text evidence="2">The sequence shown here is derived from an EMBL/GenBank/DDBJ whole genome shotgun (WGS) entry which is preliminary data.</text>
</comment>
<evidence type="ECO:0000259" key="1">
    <source>
        <dbReference type="SMART" id="SM00986"/>
    </source>
</evidence>
<dbReference type="InterPro" id="IPR047124">
    <property type="entry name" value="HI_0220.2"/>
</dbReference>
<dbReference type="InterPro" id="IPR005122">
    <property type="entry name" value="Uracil-DNA_glycosylase-like"/>
</dbReference>
<protein>
    <submittedName>
        <fullName evidence="2">Uracil-DNA glycosylase</fullName>
    </submittedName>
</protein>
<keyword evidence="3" id="KW-1185">Reference proteome</keyword>
<name>A0A2N7VT02_9BURK</name>
<reference evidence="2 3" key="1">
    <citation type="submission" date="2018-01" db="EMBL/GenBank/DDBJ databases">
        <title>Whole genome analyses suggest that Burkholderia sensu lato contains two further novel genera in the rhizoxinica-symbiotica group Mycetohabitans gen. nov., and Trinickia gen. nov.: implications for the evolution of diazotrophy and nodulation in the Burkholderiaceae.</title>
        <authorList>
            <person name="Estrada-de los Santos P."/>
            <person name="Palmer M."/>
            <person name="Chavez-Ramirez B."/>
            <person name="Beukes C."/>
            <person name="Steenkamp E.T."/>
            <person name="Hirsch A.M."/>
            <person name="Manyaka P."/>
            <person name="Maluk M."/>
            <person name="Lafos M."/>
            <person name="Crook M."/>
            <person name="Gross E."/>
            <person name="Simon M.F."/>
            <person name="Bueno dos Reis Junior F."/>
            <person name="Poole P.S."/>
            <person name="Venter S.N."/>
            <person name="James E.K."/>
        </authorList>
    </citation>
    <scope>NUCLEOTIDE SEQUENCE [LARGE SCALE GENOMIC DNA]</scope>
    <source>
        <strain evidence="2 3">GP25-8</strain>
    </source>
</reference>
<dbReference type="PANTHER" id="PTHR42160">
    <property type="entry name" value="URACIL-DNA GLYCOSYLASE SUPERFAMILY PROTEIN"/>
    <property type="match status" value="1"/>
</dbReference>
<evidence type="ECO:0000313" key="3">
    <source>
        <dbReference type="Proteomes" id="UP000235347"/>
    </source>
</evidence>
<dbReference type="Proteomes" id="UP000235347">
    <property type="component" value="Unassembled WGS sequence"/>
</dbReference>
<dbReference type="RefSeq" id="WP_102611654.1">
    <property type="nucleotide sequence ID" value="NZ_CADIKD010000017.1"/>
</dbReference>
<dbReference type="Pfam" id="PF03167">
    <property type="entry name" value="UDG"/>
    <property type="match status" value="1"/>
</dbReference>
<proteinExistence type="predicted"/>